<dbReference type="PANTHER" id="PTHR34653:SF1">
    <property type="entry name" value="FLAGELLAR HOOK-BASAL BODY COMPLEX PROTEIN FLIE"/>
    <property type="match status" value="1"/>
</dbReference>
<comment type="caution">
    <text evidence="6">The sequence shown here is derived from an EMBL/GenBank/DDBJ whole genome shotgun (WGS) entry which is preliminary data.</text>
</comment>
<comment type="subcellular location">
    <subcellularLocation>
        <location evidence="1 5">Bacterial flagellum basal body</location>
    </subcellularLocation>
</comment>
<dbReference type="InterPro" id="IPR001624">
    <property type="entry name" value="FliE"/>
</dbReference>
<dbReference type="GO" id="GO:0009425">
    <property type="term" value="C:bacterial-type flagellum basal body"/>
    <property type="evidence" value="ECO:0007669"/>
    <property type="project" value="UniProtKB-SubCell"/>
</dbReference>
<evidence type="ECO:0000256" key="4">
    <source>
        <dbReference type="ARBA" id="ARBA00023143"/>
    </source>
</evidence>
<dbReference type="GO" id="GO:0071973">
    <property type="term" value="P:bacterial-type flagellum-dependent cell motility"/>
    <property type="evidence" value="ECO:0007669"/>
    <property type="project" value="InterPro"/>
</dbReference>
<dbReference type="PANTHER" id="PTHR34653">
    <property type="match status" value="1"/>
</dbReference>
<dbReference type="HAMAP" id="MF_00724">
    <property type="entry name" value="FliE"/>
    <property type="match status" value="1"/>
</dbReference>
<evidence type="ECO:0000313" key="6">
    <source>
        <dbReference type="EMBL" id="GGA78052.1"/>
    </source>
</evidence>
<dbReference type="EMBL" id="BMDX01000009">
    <property type="protein sequence ID" value="GGA78052.1"/>
    <property type="molecule type" value="Genomic_DNA"/>
</dbReference>
<sequence length="109" mass="11890">MKVMANDVFQQMQGMKLEANSNIVERTAIAPSNNSSVDFGNLLRQAIDNVNELQADSKAKATAFEMGDRSVSLGDVMIASQKSGVAFDATVQVRNKLMEAYKEIMSMPV</sequence>
<evidence type="ECO:0000256" key="1">
    <source>
        <dbReference type="ARBA" id="ARBA00004117"/>
    </source>
</evidence>
<dbReference type="RefSeq" id="WP_087505668.1">
    <property type="nucleotide sequence ID" value="NZ_BMDX01000009.1"/>
</dbReference>
<comment type="similarity">
    <text evidence="2 5">Belongs to the FliE family.</text>
</comment>
<dbReference type="GO" id="GO:0003774">
    <property type="term" value="F:cytoskeletal motor activity"/>
    <property type="evidence" value="ECO:0007669"/>
    <property type="project" value="InterPro"/>
</dbReference>
<dbReference type="NCBIfam" id="TIGR00205">
    <property type="entry name" value="fliE"/>
    <property type="match status" value="1"/>
</dbReference>
<keyword evidence="4 5" id="KW-0975">Bacterial flagellum</keyword>
<dbReference type="OrthoDB" id="8909229at2"/>
<keyword evidence="6" id="KW-0966">Cell projection</keyword>
<evidence type="ECO:0000256" key="3">
    <source>
        <dbReference type="ARBA" id="ARBA00018024"/>
    </source>
</evidence>
<gene>
    <name evidence="5 6" type="primary">fliE</name>
    <name evidence="6" type="ORF">GCM10011369_19950</name>
</gene>
<keyword evidence="6" id="KW-0282">Flagellum</keyword>
<dbReference type="PRINTS" id="PR01006">
    <property type="entry name" value="FLGHOOKFLIE"/>
</dbReference>
<organism evidence="6 7">
    <name type="scientific">Neiella marina</name>
    <dbReference type="NCBI Taxonomy" id="508461"/>
    <lineage>
        <taxon>Bacteria</taxon>
        <taxon>Pseudomonadati</taxon>
        <taxon>Pseudomonadota</taxon>
        <taxon>Gammaproteobacteria</taxon>
        <taxon>Alteromonadales</taxon>
        <taxon>Echinimonadaceae</taxon>
        <taxon>Neiella</taxon>
    </lineage>
</organism>
<reference evidence="7" key="1">
    <citation type="journal article" date="2019" name="Int. J. Syst. Evol. Microbiol.">
        <title>The Global Catalogue of Microorganisms (GCM) 10K type strain sequencing project: providing services to taxonomists for standard genome sequencing and annotation.</title>
        <authorList>
            <consortium name="The Broad Institute Genomics Platform"/>
            <consortium name="The Broad Institute Genome Sequencing Center for Infectious Disease"/>
            <person name="Wu L."/>
            <person name="Ma J."/>
        </authorList>
    </citation>
    <scope>NUCLEOTIDE SEQUENCE [LARGE SCALE GENOMIC DNA]</scope>
    <source>
        <strain evidence="7">CGMCC 1.10130</strain>
    </source>
</reference>
<evidence type="ECO:0000313" key="7">
    <source>
        <dbReference type="Proteomes" id="UP000619743"/>
    </source>
</evidence>
<name>A0A8J2U5C7_9GAMM</name>
<proteinExistence type="inferred from homology"/>
<keyword evidence="7" id="KW-1185">Reference proteome</keyword>
<dbReference type="AlphaFoldDB" id="A0A8J2U5C7"/>
<dbReference type="Pfam" id="PF02049">
    <property type="entry name" value="FliE"/>
    <property type="match status" value="1"/>
</dbReference>
<keyword evidence="6" id="KW-0969">Cilium</keyword>
<dbReference type="GO" id="GO:0005198">
    <property type="term" value="F:structural molecule activity"/>
    <property type="evidence" value="ECO:0007669"/>
    <property type="project" value="UniProtKB-UniRule"/>
</dbReference>
<evidence type="ECO:0000256" key="5">
    <source>
        <dbReference type="HAMAP-Rule" id="MF_00724"/>
    </source>
</evidence>
<evidence type="ECO:0000256" key="2">
    <source>
        <dbReference type="ARBA" id="ARBA00009272"/>
    </source>
</evidence>
<accession>A0A8J2U5C7</accession>
<protein>
    <recommendedName>
        <fullName evidence="3 5">Flagellar hook-basal body complex protein FliE</fullName>
    </recommendedName>
</protein>
<dbReference type="Proteomes" id="UP000619743">
    <property type="component" value="Unassembled WGS sequence"/>
</dbReference>